<keyword evidence="5" id="KW-0227">DNA damage</keyword>
<dbReference type="InterPro" id="IPR027417">
    <property type="entry name" value="P-loop_NTPase"/>
</dbReference>
<keyword evidence="2" id="KW-0004">4Fe-4S</keyword>
<evidence type="ECO:0000256" key="7">
    <source>
        <dbReference type="ARBA" id="ARBA00022806"/>
    </source>
</evidence>
<dbReference type="InterPro" id="IPR014001">
    <property type="entry name" value="Helicase_ATP-bd"/>
</dbReference>
<evidence type="ECO:0000256" key="5">
    <source>
        <dbReference type="ARBA" id="ARBA00022763"/>
    </source>
</evidence>
<dbReference type="InterPro" id="IPR013020">
    <property type="entry name" value="Rad3/Chl1-like"/>
</dbReference>
<evidence type="ECO:0000256" key="1">
    <source>
        <dbReference type="ARBA" id="ARBA00004123"/>
    </source>
</evidence>
<dbReference type="GO" id="GO:0006281">
    <property type="term" value="P:DNA repair"/>
    <property type="evidence" value="ECO:0007669"/>
    <property type="project" value="UniProtKB-KW"/>
</dbReference>
<keyword evidence="11" id="KW-0238">DNA-binding</keyword>
<dbReference type="Proteomes" id="UP000001307">
    <property type="component" value="Unassembled WGS sequence"/>
</dbReference>
<evidence type="ECO:0000256" key="12">
    <source>
        <dbReference type="ARBA" id="ARBA00023204"/>
    </source>
</evidence>
<keyword evidence="19" id="KW-1185">Reference proteome</keyword>
<dbReference type="OrthoDB" id="19182at2759"/>
<evidence type="ECO:0000259" key="16">
    <source>
        <dbReference type="PROSITE" id="PS51192"/>
    </source>
</evidence>
<dbReference type="GO" id="GO:0003678">
    <property type="term" value="F:DNA helicase activity"/>
    <property type="evidence" value="ECO:0007669"/>
    <property type="project" value="InterPro"/>
</dbReference>
<evidence type="ECO:0000256" key="3">
    <source>
        <dbReference type="ARBA" id="ARBA00022723"/>
    </source>
</evidence>
<keyword evidence="13" id="KW-0413">Isomerase</keyword>
<dbReference type="GO" id="GO:0051539">
    <property type="term" value="F:4 iron, 4 sulfur cluster binding"/>
    <property type="evidence" value="ECO:0007669"/>
    <property type="project" value="UniProtKB-KW"/>
</dbReference>
<keyword evidence="7" id="KW-0347">Helicase</keyword>
<evidence type="ECO:0000313" key="18">
    <source>
        <dbReference type="EMBL" id="CBY09902.1"/>
    </source>
</evidence>
<dbReference type="InterPro" id="IPR010614">
    <property type="entry name" value="RAD3-like_helicase_DEAD"/>
</dbReference>
<dbReference type="GO" id="GO:0046872">
    <property type="term" value="F:metal ion binding"/>
    <property type="evidence" value="ECO:0007669"/>
    <property type="project" value="UniProtKB-KW"/>
</dbReference>
<evidence type="ECO:0000256" key="8">
    <source>
        <dbReference type="ARBA" id="ARBA00022840"/>
    </source>
</evidence>
<name>E4XGV4_OIKDI</name>
<keyword evidence="10" id="KW-0411">Iron-sulfur</keyword>
<dbReference type="GO" id="GO:0045910">
    <property type="term" value="P:negative regulation of DNA recombination"/>
    <property type="evidence" value="ECO:0007669"/>
    <property type="project" value="TreeGrafter"/>
</dbReference>
<keyword evidence="4" id="KW-0547">Nucleotide-binding</keyword>
<evidence type="ECO:0000259" key="17">
    <source>
        <dbReference type="PROSITE" id="PS51193"/>
    </source>
</evidence>
<dbReference type="GO" id="GO:0005634">
    <property type="term" value="C:nucleus"/>
    <property type="evidence" value="ECO:0007669"/>
    <property type="project" value="UniProtKB-SubCell"/>
</dbReference>
<dbReference type="GO" id="GO:0090657">
    <property type="term" value="P:telomeric loop disassembly"/>
    <property type="evidence" value="ECO:0007669"/>
    <property type="project" value="TreeGrafter"/>
</dbReference>
<keyword evidence="8" id="KW-0067">ATP-binding</keyword>
<dbReference type="InterPro" id="IPR045028">
    <property type="entry name" value="DinG/Rad3-like"/>
</dbReference>
<gene>
    <name evidence="18" type="ORF">GSOID_T00010719001</name>
</gene>
<dbReference type="SMART" id="SM00487">
    <property type="entry name" value="DEXDc"/>
    <property type="match status" value="1"/>
</dbReference>
<protein>
    <submittedName>
        <fullName evidence="18">Uncharacterized protein</fullName>
    </submittedName>
</protein>
<evidence type="ECO:0000256" key="6">
    <source>
        <dbReference type="ARBA" id="ARBA00022801"/>
    </source>
</evidence>
<evidence type="ECO:0000256" key="4">
    <source>
        <dbReference type="ARBA" id="ARBA00022741"/>
    </source>
</evidence>
<dbReference type="GO" id="GO:0010569">
    <property type="term" value="P:regulation of double-strand break repair via homologous recombination"/>
    <property type="evidence" value="ECO:0007669"/>
    <property type="project" value="TreeGrafter"/>
</dbReference>
<keyword evidence="12" id="KW-0234">DNA repair</keyword>
<dbReference type="InterPro" id="IPR006554">
    <property type="entry name" value="Helicase-like_DEXD_c2"/>
</dbReference>
<dbReference type="Gene3D" id="3.40.50.300">
    <property type="entry name" value="P-loop containing nucleotide triphosphate hydrolases"/>
    <property type="match status" value="2"/>
</dbReference>
<dbReference type="GO" id="GO:1904430">
    <property type="term" value="P:negative regulation of t-circle formation"/>
    <property type="evidence" value="ECO:0007669"/>
    <property type="project" value="TreeGrafter"/>
</dbReference>
<dbReference type="PANTHER" id="PTHR11472:SF34">
    <property type="entry name" value="REGULATOR OF TELOMERE ELONGATION HELICASE 1"/>
    <property type="match status" value="1"/>
</dbReference>
<dbReference type="PROSITE" id="PS51193">
    <property type="entry name" value="HELICASE_ATP_BIND_2"/>
    <property type="match status" value="1"/>
</dbReference>
<evidence type="ECO:0000256" key="15">
    <source>
        <dbReference type="SAM" id="MobiDB-lite"/>
    </source>
</evidence>
<evidence type="ECO:0000313" key="19">
    <source>
        <dbReference type="Proteomes" id="UP000001307"/>
    </source>
</evidence>
<feature type="region of interest" description="Disordered" evidence="15">
    <location>
        <begin position="806"/>
        <end position="827"/>
    </location>
</feature>
<dbReference type="SUPFAM" id="SSF52540">
    <property type="entry name" value="P-loop containing nucleoside triphosphate hydrolases"/>
    <property type="match status" value="1"/>
</dbReference>
<dbReference type="GO" id="GO:0005524">
    <property type="term" value="F:ATP binding"/>
    <property type="evidence" value="ECO:0007669"/>
    <property type="project" value="UniProtKB-KW"/>
</dbReference>
<proteinExistence type="predicted"/>
<dbReference type="InParanoid" id="E4XGV4"/>
<dbReference type="AlphaFoldDB" id="E4XGV4"/>
<accession>E4XGV4</accession>
<dbReference type="InterPro" id="IPR014013">
    <property type="entry name" value="Helic_SF1/SF2_ATP-bd_DinG/Rad3"/>
</dbReference>
<feature type="domain" description="Helicase ATP-binding" evidence="16">
    <location>
        <begin position="29"/>
        <end position="269"/>
    </location>
</feature>
<dbReference type="PANTHER" id="PTHR11472">
    <property type="entry name" value="DNA REPAIR DEAD HELICASE RAD3/XP-D SUBFAMILY MEMBER"/>
    <property type="match status" value="1"/>
</dbReference>
<dbReference type="EMBL" id="FN653049">
    <property type="protein sequence ID" value="CBY09902.1"/>
    <property type="molecule type" value="Genomic_DNA"/>
</dbReference>
<evidence type="ECO:0000256" key="10">
    <source>
        <dbReference type="ARBA" id="ARBA00023014"/>
    </source>
</evidence>
<dbReference type="GO" id="GO:0016818">
    <property type="term" value="F:hydrolase activity, acting on acid anhydrides, in phosphorus-containing anhydrides"/>
    <property type="evidence" value="ECO:0007669"/>
    <property type="project" value="InterPro"/>
</dbReference>
<evidence type="ECO:0000256" key="14">
    <source>
        <dbReference type="ARBA" id="ARBA00023242"/>
    </source>
</evidence>
<dbReference type="GO" id="GO:0070182">
    <property type="term" value="F:DNA polymerase binding"/>
    <property type="evidence" value="ECO:0007669"/>
    <property type="project" value="TreeGrafter"/>
</dbReference>
<keyword evidence="6" id="KW-0378">Hydrolase</keyword>
<dbReference type="InterPro" id="IPR006555">
    <property type="entry name" value="ATP-dep_Helicase_C"/>
</dbReference>
<dbReference type="GO" id="GO:0003677">
    <property type="term" value="F:DNA binding"/>
    <property type="evidence" value="ECO:0007669"/>
    <property type="project" value="UniProtKB-KW"/>
</dbReference>
<reference evidence="18" key="1">
    <citation type="journal article" date="2010" name="Science">
        <title>Plasticity of animal genome architecture unmasked by rapid evolution of a pelagic tunicate.</title>
        <authorList>
            <person name="Denoeud F."/>
            <person name="Henriet S."/>
            <person name="Mungpakdee S."/>
            <person name="Aury J.M."/>
            <person name="Da Silva C."/>
            <person name="Brinkmann H."/>
            <person name="Mikhaleva J."/>
            <person name="Olsen L.C."/>
            <person name="Jubin C."/>
            <person name="Canestro C."/>
            <person name="Bouquet J.M."/>
            <person name="Danks G."/>
            <person name="Poulain J."/>
            <person name="Campsteijn C."/>
            <person name="Adamski M."/>
            <person name="Cross I."/>
            <person name="Yadetie F."/>
            <person name="Muffato M."/>
            <person name="Louis A."/>
            <person name="Butcher S."/>
            <person name="Tsagkogeorga G."/>
            <person name="Konrad A."/>
            <person name="Singh S."/>
            <person name="Jensen M.F."/>
            <person name="Cong E.H."/>
            <person name="Eikeseth-Otteraa H."/>
            <person name="Noel B."/>
            <person name="Anthouard V."/>
            <person name="Porcel B.M."/>
            <person name="Kachouri-Lafond R."/>
            <person name="Nishino A."/>
            <person name="Ugolini M."/>
            <person name="Chourrout P."/>
            <person name="Nishida H."/>
            <person name="Aasland R."/>
            <person name="Huzurbazar S."/>
            <person name="Westhof E."/>
            <person name="Delsuc F."/>
            <person name="Lehrach H."/>
            <person name="Reinhardt R."/>
            <person name="Weissenbach J."/>
            <person name="Roy S.W."/>
            <person name="Artiguenave F."/>
            <person name="Postlethwait J.H."/>
            <person name="Manak J.R."/>
            <person name="Thompson E.M."/>
            <person name="Jaillon O."/>
            <person name="Du Pasquier L."/>
            <person name="Boudinot P."/>
            <person name="Liberles D.A."/>
            <person name="Volff J.N."/>
            <person name="Philippe H."/>
            <person name="Lenhard B."/>
            <person name="Roest Crollius H."/>
            <person name="Wincker P."/>
            <person name="Chourrout D."/>
        </authorList>
    </citation>
    <scope>NUCLEOTIDE SEQUENCE [LARGE SCALE GENOMIC DNA]</scope>
</reference>
<dbReference type="Pfam" id="PF06733">
    <property type="entry name" value="DEAD_2"/>
    <property type="match status" value="1"/>
</dbReference>
<keyword evidence="9" id="KW-0408">Iron</keyword>
<keyword evidence="3" id="KW-0479">Metal-binding</keyword>
<dbReference type="NCBIfam" id="TIGR00604">
    <property type="entry name" value="rad3"/>
    <property type="match status" value="1"/>
</dbReference>
<feature type="domain" description="Helicase ATP-binding" evidence="17">
    <location>
        <begin position="7"/>
        <end position="286"/>
    </location>
</feature>
<dbReference type="Pfam" id="PF13307">
    <property type="entry name" value="Helicase_C_2"/>
    <property type="match status" value="1"/>
</dbReference>
<sequence>MRELVYHEITVRFPYEPYPAQDSYMSKCIEALKSGCHAILESPTGTGKTLCLLASVLAFREHYFAEMKKCVQSGVAGAHMGHVPKIIYSSRTHSQLSQVVSELKKLHTVCGYNIDMSVIGGRGSTCLNPKVKKIADGRLQQNTCSALCKAKKCHWFNTLDSMNEETLPGGILDIEDLVTWSTKRVSCAYYLGRRLAEKAEIILLPYNYLLDPRLRTRHKLEVANKILIFDEAHNVEGVCEDAASFELTSTEIALAMEECKVCLELIKDINQMDVPDESKDYYLKKNHNPMEGPMKGATSIEKAYAGQVRSSKDGKTFAVSSLDNVLKETGFSSEAFFDLKHFVPQLATFVAEKSPTKGMKLNRVLDFLEIFSMIEPHKQEAEFAKYRLFIKTEDSKFKREKDDQFVQEAEETKGMKICMWCFDPSKSITHLLDEGAKSIILTSGTLSPIEEYISNLGLDRHNSRLPVTLVNKHVVSSDQVFVATVPKGMGNSPLDMINVYSNRQNSRMFAQMGEIIASAKSASPGGLLVFHPTYRLMNICRDFWGIMNGANASNPSGNMFKRKIFIEPSNKNDLEQVNRDYETAIVDNNFEAQGGILMGVCRGKISEGVDFADARGRVVIITGIPYAPAMDPKVKMKKEYVDIAFREKRSVISGNDWYQIQAARAINQAIGRIIRHRNDFGAIIYLDKRFADPKMQKYMPSWVKSNHQTIMGDQIADKLRIFFNKMASYQRCGKITPEAPIVLIQEKKKNNKIISRKDARNARQDVKIFKDSSSQNREMLKELQIVSEAESESFVKEDIKNLKRTLGDLSDDENDVEPEPKKPQMTPEEFEELCSKPFVPGHVPLSKYQNKDKSFTYEQLKMFQINDYRGHPSRIKTVESVAEDNKCLAAYDFYNNVIKKKIEDELDVRHANSSNAIVKEHDMCPPQPETYDSFFKKEQMDMSDIDFQEEMFDVEQKLRQKFKEDPRAPELNPKAKHVMLAIIKFIHMYLDNANAEENLQKTLQDLTEKGIVIPVLKKFKELLERYGFQRGDRKIIMCAFLYVLEKILPKKIQPETGKPNFIQLKTEFKKNFDRKKRVFKHEVVKTVTKKKKLMNAEEHIKYYRESLFYIFKKHDPRFETTMNHDFGVHFYGPLLVETMKETGRI</sequence>
<dbReference type="SMART" id="SM00491">
    <property type="entry name" value="HELICc2"/>
    <property type="match status" value="1"/>
</dbReference>
<evidence type="ECO:0000256" key="11">
    <source>
        <dbReference type="ARBA" id="ARBA00023125"/>
    </source>
</evidence>
<evidence type="ECO:0000256" key="9">
    <source>
        <dbReference type="ARBA" id="ARBA00023004"/>
    </source>
</evidence>
<dbReference type="PROSITE" id="PS51192">
    <property type="entry name" value="HELICASE_ATP_BIND_1"/>
    <property type="match status" value="1"/>
</dbReference>
<keyword evidence="14" id="KW-0539">Nucleus</keyword>
<dbReference type="SMART" id="SM00488">
    <property type="entry name" value="DEXDc2"/>
    <property type="match status" value="1"/>
</dbReference>
<evidence type="ECO:0000256" key="2">
    <source>
        <dbReference type="ARBA" id="ARBA00022485"/>
    </source>
</evidence>
<comment type="subcellular location">
    <subcellularLocation>
        <location evidence="1">Nucleus</location>
    </subcellularLocation>
</comment>
<evidence type="ECO:0000256" key="13">
    <source>
        <dbReference type="ARBA" id="ARBA00023235"/>
    </source>
</evidence>
<dbReference type="CDD" id="cd18788">
    <property type="entry name" value="SF2_C_XPD"/>
    <property type="match status" value="1"/>
</dbReference>
<organism evidence="18">
    <name type="scientific">Oikopleura dioica</name>
    <name type="common">Tunicate</name>
    <dbReference type="NCBI Taxonomy" id="34765"/>
    <lineage>
        <taxon>Eukaryota</taxon>
        <taxon>Metazoa</taxon>
        <taxon>Chordata</taxon>
        <taxon>Tunicata</taxon>
        <taxon>Appendicularia</taxon>
        <taxon>Copelata</taxon>
        <taxon>Oikopleuridae</taxon>
        <taxon>Oikopleura</taxon>
    </lineage>
</organism>